<keyword evidence="3" id="KW-0812">Transmembrane</keyword>
<name>H0GSE0_SACCK</name>
<keyword evidence="6" id="KW-1185">Reference proteome</keyword>
<feature type="coiled-coil region" evidence="1">
    <location>
        <begin position="90"/>
        <end position="117"/>
    </location>
</feature>
<dbReference type="OrthoDB" id="435607at2759"/>
<feature type="region of interest" description="Disordered" evidence="2">
    <location>
        <begin position="57"/>
        <end position="88"/>
    </location>
</feature>
<reference evidence="5 6" key="1">
    <citation type="journal article" date="2012" name="FEMS Yeast Res.">
        <title>The genome sequence of the wine yeast VIN7 reveals an allotriploid hybrid genome with Saccharomyces cerevisiae and Saccharomyces kudriavzevii origins.</title>
        <authorList>
            <person name="Borneman A.R."/>
            <person name="Desany B.A."/>
            <person name="Riches D."/>
            <person name="Affourtit J.P."/>
            <person name="Forgan A.H."/>
            <person name="Pretorius I.S."/>
            <person name="Egholm M."/>
            <person name="Chambers P.J."/>
        </authorList>
    </citation>
    <scope>NUCLEOTIDE SEQUENCE [LARGE SCALE GENOMIC DNA]</scope>
    <source>
        <strain evidence="5 6">VIN7</strain>
    </source>
</reference>
<sequence>MALSSLRIELRYSQENFLAQRNMYLTGITLFLTFVVVRTFGLVIELLTMKDIYRASPPVASSDVKKNDPVTATAAAQSGASKDDHGDEKNFEILEKIQNIDDEISRLKEKSESLQDEMN</sequence>
<dbReference type="Pfam" id="PF05529">
    <property type="entry name" value="Bap31"/>
    <property type="match status" value="1"/>
</dbReference>
<evidence type="ECO:0000256" key="2">
    <source>
        <dbReference type="SAM" id="MobiDB-lite"/>
    </source>
</evidence>
<organism evidence="5 6">
    <name type="scientific">Saccharomyces cerevisiae x Saccharomyces kudriavzevii (strain VIN7)</name>
    <name type="common">Yeast</name>
    <dbReference type="NCBI Taxonomy" id="1095631"/>
    <lineage>
        <taxon>Eukaryota</taxon>
        <taxon>Fungi</taxon>
        <taxon>Dikarya</taxon>
        <taxon>Ascomycota</taxon>
        <taxon>Saccharomycotina</taxon>
        <taxon>Saccharomycetes</taxon>
        <taxon>Saccharomycetales</taxon>
        <taxon>Saccharomycetaceae</taxon>
        <taxon>Saccharomyces</taxon>
    </lineage>
</organism>
<keyword evidence="3" id="KW-0472">Membrane</keyword>
<keyword evidence="3" id="KW-1133">Transmembrane helix</keyword>
<comment type="caution">
    <text evidence="5">The sequence shown here is derived from an EMBL/GenBank/DDBJ whole genome shotgun (WGS) entry which is preliminary data.</text>
</comment>
<evidence type="ECO:0000313" key="5">
    <source>
        <dbReference type="EMBL" id="EHN03271.1"/>
    </source>
</evidence>
<feature type="transmembrane region" description="Helical" evidence="3">
    <location>
        <begin position="23"/>
        <end position="44"/>
    </location>
</feature>
<dbReference type="EMBL" id="AGVY01000155">
    <property type="protein sequence ID" value="EHN03271.1"/>
    <property type="molecule type" value="Genomic_DNA"/>
</dbReference>
<dbReference type="AlphaFoldDB" id="H0GSE0"/>
<dbReference type="Proteomes" id="UP000009009">
    <property type="component" value="Unassembled WGS sequence"/>
</dbReference>
<protein>
    <submittedName>
        <fullName evidence="5">Yet3p</fullName>
    </submittedName>
</protein>
<accession>H0GSE0</accession>
<feature type="domain" description="BAP29/BAP31 transmembrane" evidence="4">
    <location>
        <begin position="10"/>
        <end position="54"/>
    </location>
</feature>
<evidence type="ECO:0000256" key="1">
    <source>
        <dbReference type="SAM" id="Coils"/>
    </source>
</evidence>
<dbReference type="HOGENOM" id="CLU_2062806_0_0_1"/>
<dbReference type="InterPro" id="IPR040463">
    <property type="entry name" value="BAP29/BAP31_N"/>
</dbReference>
<keyword evidence="1" id="KW-0175">Coiled coil</keyword>
<gene>
    <name evidence="5" type="ORF">VIN7_6077</name>
</gene>
<evidence type="ECO:0000259" key="4">
    <source>
        <dbReference type="Pfam" id="PF05529"/>
    </source>
</evidence>
<dbReference type="PhylomeDB" id="H0GSE0"/>
<evidence type="ECO:0000256" key="3">
    <source>
        <dbReference type="SAM" id="Phobius"/>
    </source>
</evidence>
<proteinExistence type="predicted"/>
<evidence type="ECO:0000313" key="6">
    <source>
        <dbReference type="Proteomes" id="UP000009009"/>
    </source>
</evidence>